<name>A0A8J3LC74_9ACTN</name>
<dbReference type="AlphaFoldDB" id="A0A8J3LC74"/>
<dbReference type="EMBL" id="BONJ01000020">
    <property type="protein sequence ID" value="GIG15478.1"/>
    <property type="molecule type" value="Genomic_DNA"/>
</dbReference>
<accession>A0A8J3LC74</accession>
<sequence>MAGSVAARWAVWERRGGRRASPSSGTPAAVTFPETDLGVRAMIALTPDFSRPWWEWGWADITTWVRWDPGVTITSGRGSEDSRVSSTSASAILTNTDGRFSRQNPFSPYAPYLKRFTPIWFSVNPGSGWIDRAHLYIDNLPKRWDTTGTDATVDISCSGILNQLVDAPKLGRPLYRAVSRSTGLIGYWTLEDGATASTAESALGHGQLRTFGTVAPLFAAVDGPPGGSSAPDFASQGGLYGRLPTVTNTGAWQATLWFRTLEGDSSTFTASVPLQWDMIGGTFPAFDILLFVGRGDGNPGLGNIGFNIAAYTASPPSESFRSETLAVEATVPNIQGTWRQLRVTMAQNGGNVDIAAYLDGSLLGVASDTGTLGVPGAFVVNPCQDQPGANAYAGVDGIGIASISTLAWYNHTADPNTYDAGLAYVGEQAHERMLRVADEENIPFYCLASESEPLGPQDDVTALEVFRAGEKADGGALFEALFGLGYEARSQRYDSTVVLFLDQALEQTSGNPQSSDDGTNFRNQWTANRQNGGSVTVTAPGVDPARDRVVGSSDTYEVATDDQLLDAAAWQVHLGTVDEDRWPDLGLNLANHPELIAQWVAMPPFGGRINVANPFSQAAIALIDVLREGTTEHWNSKQWEVSNNTSPASTYDVGVWGADDGSGTADLWGADDTVLAADITASQTSITLNAGNDVWAIGDTVSEPATFPFNVDIGSSAAHLTYSCTAITGTHPNLTMTIVRLGTDRSWPAGISVTVTNTGLWG</sequence>
<protein>
    <submittedName>
        <fullName evidence="1">Uncharacterized protein</fullName>
    </submittedName>
</protein>
<organism evidence="1 2">
    <name type="scientific">Catellatospora methionotrophica</name>
    <dbReference type="NCBI Taxonomy" id="121620"/>
    <lineage>
        <taxon>Bacteria</taxon>
        <taxon>Bacillati</taxon>
        <taxon>Actinomycetota</taxon>
        <taxon>Actinomycetes</taxon>
        <taxon>Micromonosporales</taxon>
        <taxon>Micromonosporaceae</taxon>
        <taxon>Catellatospora</taxon>
    </lineage>
</organism>
<evidence type="ECO:0000313" key="2">
    <source>
        <dbReference type="Proteomes" id="UP000660339"/>
    </source>
</evidence>
<keyword evidence="2" id="KW-1185">Reference proteome</keyword>
<reference evidence="1" key="1">
    <citation type="submission" date="2021-01" db="EMBL/GenBank/DDBJ databases">
        <title>Whole genome shotgun sequence of Catellatospora methionotrophica NBRC 14553.</title>
        <authorList>
            <person name="Komaki H."/>
            <person name="Tamura T."/>
        </authorList>
    </citation>
    <scope>NUCLEOTIDE SEQUENCE</scope>
    <source>
        <strain evidence="1">NBRC 14553</strain>
    </source>
</reference>
<proteinExistence type="predicted"/>
<gene>
    <name evidence="1" type="ORF">Cme02nite_38100</name>
</gene>
<dbReference type="Proteomes" id="UP000660339">
    <property type="component" value="Unassembled WGS sequence"/>
</dbReference>
<comment type="caution">
    <text evidence="1">The sequence shown here is derived from an EMBL/GenBank/DDBJ whole genome shotgun (WGS) entry which is preliminary data.</text>
</comment>
<evidence type="ECO:0000313" key="1">
    <source>
        <dbReference type="EMBL" id="GIG15478.1"/>
    </source>
</evidence>